<dbReference type="GeneID" id="93902610"/>
<accession>A0A4R3PSU3</accession>
<sequence length="408" mass="45064">MKRASIVLALTTTVSVYSAEATTNSTFENTLTQDWSGARTHLTESGVTVNAEYTNVYQAPLNTTPNDRSNTSHRFDLFTQLDFAALGLWQGGKLNTQVIASTGKANDFGLIQLSSPNSTLFAHDDSVMVTSFNYNHELSPATQLMIGKFDAIEMMRPASFYGGGTRHGFMNLAFTAPPSGVVPPSFFGVIANHKVGNTLWSAMVFDPRDRYTENLNSSGLFDDGVSASLGFAHFTQLFDRQTLLSLNYAYSTEKGADFSSLTPDLNFDATAQYKYNARFQLSHNLVERAGNPTESWGLHLRGSLADGNPNVFNATFAGGLGGKALFFDRPTDTWGLGYYYYDLSDDLQDSINALPTPYELRNEQGFEAYYAYEPLPWLTITTDIQYVTSALNTQDKAWLAGIRTNIRF</sequence>
<protein>
    <submittedName>
        <fullName evidence="3">Uncharacterized protein</fullName>
    </submittedName>
</protein>
<evidence type="ECO:0000313" key="4">
    <source>
        <dbReference type="EMBL" id="CDT36737.1"/>
    </source>
</evidence>
<dbReference type="Gene3D" id="2.40.160.180">
    <property type="entry name" value="Carbohydrate-selective porin OprB"/>
    <property type="match status" value="1"/>
</dbReference>
<dbReference type="GO" id="GO:0015288">
    <property type="term" value="F:porin activity"/>
    <property type="evidence" value="ECO:0007669"/>
    <property type="project" value="InterPro"/>
</dbReference>
<dbReference type="EMBL" id="CCJX01000103">
    <property type="protein sequence ID" value="CDT36737.1"/>
    <property type="molecule type" value="Genomic_DNA"/>
</dbReference>
<keyword evidence="2" id="KW-0732">Signal</keyword>
<feature type="signal peptide" evidence="2">
    <location>
        <begin position="1"/>
        <end position="19"/>
    </location>
</feature>
<evidence type="ECO:0000256" key="2">
    <source>
        <dbReference type="RuleBase" id="RU363072"/>
    </source>
</evidence>
<dbReference type="Proteomes" id="UP000049077">
    <property type="component" value="Unassembled WGS sequence"/>
</dbReference>
<evidence type="ECO:0000256" key="1">
    <source>
        <dbReference type="ARBA" id="ARBA00008769"/>
    </source>
</evidence>
<dbReference type="EMBL" id="CCJV01000082">
    <property type="protein sequence ID" value="CDT27298.1"/>
    <property type="molecule type" value="Genomic_DNA"/>
</dbReference>
<comment type="similarity">
    <text evidence="1 2">Belongs to the OprB family.</text>
</comment>
<dbReference type="AlphaFoldDB" id="A0A4R3PSU3"/>
<proteinExistence type="inferred from homology"/>
<dbReference type="InterPro" id="IPR007049">
    <property type="entry name" value="Carb-sel_porin_OprB"/>
</dbReference>
<dbReference type="GO" id="GO:0016020">
    <property type="term" value="C:membrane"/>
    <property type="evidence" value="ECO:0007669"/>
    <property type="project" value="InterPro"/>
</dbReference>
<dbReference type="OrthoDB" id="177316at2"/>
<dbReference type="Proteomes" id="UP000049495">
    <property type="component" value="Unassembled WGS sequence"/>
</dbReference>
<comment type="caution">
    <text evidence="3">The sequence shown here is derived from an EMBL/GenBank/DDBJ whole genome shotgun (WGS) entry which is preliminary data.</text>
</comment>
<dbReference type="RefSeq" id="WP_048659902.1">
    <property type="nucleotide sequence ID" value="NZ_AP025477.1"/>
</dbReference>
<dbReference type="PANTHER" id="PTHR37944:SF1">
    <property type="entry name" value="PORIN B"/>
    <property type="match status" value="1"/>
</dbReference>
<dbReference type="PANTHER" id="PTHR37944">
    <property type="entry name" value="PORIN B"/>
    <property type="match status" value="1"/>
</dbReference>
<dbReference type="InterPro" id="IPR038673">
    <property type="entry name" value="OprB_sf"/>
</dbReference>
<name>A0A4R3PSU3_9VIBR</name>
<evidence type="ECO:0000313" key="3">
    <source>
        <dbReference type="EMBL" id="CDT27298.1"/>
    </source>
</evidence>
<reference evidence="3 5" key="2">
    <citation type="submission" date="2014-06" db="EMBL/GenBank/DDBJ databases">
        <authorList>
            <person name="Le Roux F."/>
        </authorList>
    </citation>
    <scope>NUCLEOTIDE SEQUENCE</scope>
    <source>
        <strain evidence="4 5">J5-4</strain>
        <strain evidence="3">J5-5</strain>
    </source>
</reference>
<evidence type="ECO:0000313" key="6">
    <source>
        <dbReference type="Proteomes" id="UP000049495"/>
    </source>
</evidence>
<keyword evidence="5" id="KW-1185">Reference proteome</keyword>
<evidence type="ECO:0000313" key="5">
    <source>
        <dbReference type="Proteomes" id="UP000049077"/>
    </source>
</evidence>
<organism evidence="3 6">
    <name type="scientific">Vibrio crassostreae</name>
    <dbReference type="NCBI Taxonomy" id="246167"/>
    <lineage>
        <taxon>Bacteria</taxon>
        <taxon>Pseudomonadati</taxon>
        <taxon>Pseudomonadota</taxon>
        <taxon>Gammaproteobacteria</taxon>
        <taxon>Vibrionales</taxon>
        <taxon>Vibrionaceae</taxon>
        <taxon>Vibrio</taxon>
    </lineage>
</organism>
<dbReference type="GO" id="GO:0008643">
    <property type="term" value="P:carbohydrate transport"/>
    <property type="evidence" value="ECO:0007669"/>
    <property type="project" value="InterPro"/>
</dbReference>
<dbReference type="Pfam" id="PF04966">
    <property type="entry name" value="OprB"/>
    <property type="match status" value="1"/>
</dbReference>
<dbReference type="InterPro" id="IPR052932">
    <property type="entry name" value="OprB_Porin"/>
</dbReference>
<feature type="chain" id="PRO_5043057126" evidence="2">
    <location>
        <begin position="20"/>
        <end position="408"/>
    </location>
</feature>
<reference evidence="6" key="1">
    <citation type="submission" date="2014-06" db="EMBL/GenBank/DDBJ databases">
        <authorList>
            <person name="Le Roux Frederique"/>
        </authorList>
    </citation>
    <scope>NUCLEOTIDE SEQUENCE [LARGE SCALE GENOMIC DNA]</scope>
    <source>
        <strain evidence="6">J5-5</strain>
    </source>
</reference>
<gene>
    <name evidence="4" type="ORF">VCR4J5_200450</name>
    <name evidence="3" type="ORF">VCR5J5_230074</name>
</gene>